<feature type="region of interest" description="Disordered" evidence="1">
    <location>
        <begin position="249"/>
        <end position="315"/>
    </location>
</feature>
<keyword evidence="2" id="KW-0472">Membrane</keyword>
<dbReference type="Proteomes" id="UP000039865">
    <property type="component" value="Unassembled WGS sequence"/>
</dbReference>
<gene>
    <name evidence="3" type="primary">Contig16028.g17082</name>
    <name evidence="3" type="ORF">STYLEM_15537</name>
</gene>
<dbReference type="AlphaFoldDB" id="A0A078AZ16"/>
<keyword evidence="2" id="KW-1133">Transmembrane helix</keyword>
<keyword evidence="4" id="KW-1185">Reference proteome</keyword>
<proteinExistence type="predicted"/>
<feature type="compositionally biased region" description="Polar residues" evidence="1">
    <location>
        <begin position="182"/>
        <end position="199"/>
    </location>
</feature>
<feature type="region of interest" description="Disordered" evidence="1">
    <location>
        <begin position="167"/>
        <end position="199"/>
    </location>
</feature>
<reference evidence="3 4" key="1">
    <citation type="submission" date="2014-06" db="EMBL/GenBank/DDBJ databases">
        <authorList>
            <person name="Swart Estienne"/>
        </authorList>
    </citation>
    <scope>NUCLEOTIDE SEQUENCE [LARGE SCALE GENOMIC DNA]</scope>
    <source>
        <strain evidence="3 4">130c</strain>
    </source>
</reference>
<name>A0A078AZ16_STYLE</name>
<feature type="transmembrane region" description="Helical" evidence="2">
    <location>
        <begin position="79"/>
        <end position="100"/>
    </location>
</feature>
<feature type="transmembrane region" description="Helical" evidence="2">
    <location>
        <begin position="6"/>
        <end position="24"/>
    </location>
</feature>
<feature type="transmembrane region" description="Helical" evidence="2">
    <location>
        <begin position="120"/>
        <end position="139"/>
    </location>
</feature>
<keyword evidence="2" id="KW-0812">Transmembrane</keyword>
<evidence type="ECO:0000313" key="3">
    <source>
        <dbReference type="EMBL" id="CDW86442.1"/>
    </source>
</evidence>
<dbReference type="EMBL" id="CCKQ01014648">
    <property type="protein sequence ID" value="CDW86442.1"/>
    <property type="molecule type" value="Genomic_DNA"/>
</dbReference>
<feature type="compositionally biased region" description="Polar residues" evidence="1">
    <location>
        <begin position="293"/>
        <end position="308"/>
    </location>
</feature>
<protein>
    <recommendedName>
        <fullName evidence="5">Transmembrane protein</fullName>
    </recommendedName>
</protein>
<sequence length="315" mass="35482">MSQLKSHIKLVYVAVFILVIVTQIQQSEARGKKRKSNSANAASCASRGLDCSATCCLDTTCALDLSDCAGYINRELNEIYIGFGTIVALMTCIPSVLWFMNFCLMHKFCKRKDENFGIETGGYSFFELMVLFCFCGICCKQRRNQDDESFDNSPSLQSKENLKAIQSNKSKISEEDLEISEQGRSTDSNLKQNQFSKTAQQSKIPRNKCLKCMCIVFCCMDSNINEESGPVNEENNQLLVDEKLGPNGEASIQFDSSKQDKCKQAKNRKGSSVSLEDIDQNQYQEKEDYDEGSLNNFNDKNIEQPSINEDQDENN</sequence>
<evidence type="ECO:0000256" key="2">
    <source>
        <dbReference type="SAM" id="Phobius"/>
    </source>
</evidence>
<dbReference type="InParanoid" id="A0A078AZ16"/>
<accession>A0A078AZ16</accession>
<evidence type="ECO:0000256" key="1">
    <source>
        <dbReference type="SAM" id="MobiDB-lite"/>
    </source>
</evidence>
<evidence type="ECO:0000313" key="4">
    <source>
        <dbReference type="Proteomes" id="UP000039865"/>
    </source>
</evidence>
<evidence type="ECO:0008006" key="5">
    <source>
        <dbReference type="Google" id="ProtNLM"/>
    </source>
</evidence>
<organism evidence="3 4">
    <name type="scientific">Stylonychia lemnae</name>
    <name type="common">Ciliate</name>
    <dbReference type="NCBI Taxonomy" id="5949"/>
    <lineage>
        <taxon>Eukaryota</taxon>
        <taxon>Sar</taxon>
        <taxon>Alveolata</taxon>
        <taxon>Ciliophora</taxon>
        <taxon>Intramacronucleata</taxon>
        <taxon>Spirotrichea</taxon>
        <taxon>Stichotrichia</taxon>
        <taxon>Sporadotrichida</taxon>
        <taxon>Oxytrichidae</taxon>
        <taxon>Stylonychinae</taxon>
        <taxon>Stylonychia</taxon>
    </lineage>
</organism>